<keyword evidence="6 7" id="KW-0862">Zinc</keyword>
<dbReference type="PROSITE" id="PS50145">
    <property type="entry name" value="ZF_TRAF"/>
    <property type="match status" value="1"/>
</dbReference>
<evidence type="ECO:0000256" key="5">
    <source>
        <dbReference type="ARBA" id="ARBA00022771"/>
    </source>
</evidence>
<dbReference type="PANTHER" id="PTHR10131:SF94">
    <property type="entry name" value="TNF RECEPTOR-ASSOCIATED FACTOR 4"/>
    <property type="match status" value="1"/>
</dbReference>
<dbReference type="Pfam" id="PF02176">
    <property type="entry name" value="zf-TRAF"/>
    <property type="match status" value="1"/>
</dbReference>
<accession>A0A7M5WQH6</accession>
<dbReference type="Pfam" id="PF22486">
    <property type="entry name" value="MATH_2"/>
    <property type="match status" value="1"/>
</dbReference>
<keyword evidence="3 7" id="KW-0479">Metal-binding</keyword>
<dbReference type="GO" id="GO:0008270">
    <property type="term" value="F:zinc ion binding"/>
    <property type="evidence" value="ECO:0007669"/>
    <property type="project" value="UniProtKB-KW"/>
</dbReference>
<evidence type="ECO:0000313" key="11">
    <source>
        <dbReference type="EnsemblMetazoa" id="CLYHEMP001942.3"/>
    </source>
</evidence>
<dbReference type="PANTHER" id="PTHR10131">
    <property type="entry name" value="TNF RECEPTOR ASSOCIATED FACTOR"/>
    <property type="match status" value="1"/>
</dbReference>
<evidence type="ECO:0000256" key="7">
    <source>
        <dbReference type="PROSITE-ProRule" id="PRU00207"/>
    </source>
</evidence>
<evidence type="ECO:0000259" key="10">
    <source>
        <dbReference type="PROSITE" id="PS50145"/>
    </source>
</evidence>
<dbReference type="InterPro" id="IPR002083">
    <property type="entry name" value="MATH/TRAF_dom"/>
</dbReference>
<evidence type="ECO:0000256" key="6">
    <source>
        <dbReference type="ARBA" id="ARBA00022833"/>
    </source>
</evidence>
<protein>
    <submittedName>
        <fullName evidence="11">Uncharacterized protein</fullName>
    </submittedName>
</protein>
<keyword evidence="8" id="KW-0175">Coiled coil</keyword>
<keyword evidence="2" id="KW-0963">Cytoplasm</keyword>
<evidence type="ECO:0000259" key="9">
    <source>
        <dbReference type="PROSITE" id="PS50089"/>
    </source>
</evidence>
<dbReference type="Gene3D" id="2.60.210.10">
    <property type="entry name" value="Apoptosis, Tumor Necrosis Factor Receptor Associated Protein 2, Chain A"/>
    <property type="match status" value="1"/>
</dbReference>
<dbReference type="InterPro" id="IPR017907">
    <property type="entry name" value="Znf_RING_CS"/>
</dbReference>
<evidence type="ECO:0000256" key="8">
    <source>
        <dbReference type="SAM" id="Coils"/>
    </source>
</evidence>
<dbReference type="SUPFAM" id="SSF49599">
    <property type="entry name" value="TRAF domain-like"/>
    <property type="match status" value="2"/>
</dbReference>
<keyword evidence="4" id="KW-0677">Repeat</keyword>
<evidence type="ECO:0000256" key="3">
    <source>
        <dbReference type="ARBA" id="ARBA00022723"/>
    </source>
</evidence>
<dbReference type="AlphaFoldDB" id="A0A7M5WQH6"/>
<dbReference type="InterPro" id="IPR008974">
    <property type="entry name" value="TRAF-like"/>
</dbReference>
<comment type="subcellular location">
    <subcellularLocation>
        <location evidence="1">Cytoplasm</location>
    </subcellularLocation>
</comment>
<evidence type="ECO:0000256" key="1">
    <source>
        <dbReference type="ARBA" id="ARBA00004496"/>
    </source>
</evidence>
<dbReference type="Gene3D" id="3.30.40.10">
    <property type="entry name" value="Zinc/RING finger domain, C3HC4 (zinc finger)"/>
    <property type="match status" value="2"/>
</dbReference>
<keyword evidence="12" id="KW-1185">Reference proteome</keyword>
<dbReference type="GO" id="GO:0005164">
    <property type="term" value="F:tumor necrosis factor receptor binding"/>
    <property type="evidence" value="ECO:0007669"/>
    <property type="project" value="TreeGrafter"/>
</dbReference>
<dbReference type="SMART" id="SM00184">
    <property type="entry name" value="RING"/>
    <property type="match status" value="1"/>
</dbReference>
<feature type="zinc finger region" description="TRAF-type" evidence="7">
    <location>
        <begin position="126"/>
        <end position="172"/>
    </location>
</feature>
<dbReference type="InterPro" id="IPR001841">
    <property type="entry name" value="Znf_RING"/>
</dbReference>
<feature type="domain" description="TRAF-type" evidence="10">
    <location>
        <begin position="126"/>
        <end position="172"/>
    </location>
</feature>
<dbReference type="GO" id="GO:0005737">
    <property type="term" value="C:cytoplasm"/>
    <property type="evidence" value="ECO:0007669"/>
    <property type="project" value="UniProtKB-SubCell"/>
</dbReference>
<evidence type="ECO:0000256" key="4">
    <source>
        <dbReference type="ARBA" id="ARBA00022737"/>
    </source>
</evidence>
<feature type="domain" description="RING-type" evidence="9">
    <location>
        <begin position="46"/>
        <end position="85"/>
    </location>
</feature>
<dbReference type="InterPro" id="IPR013083">
    <property type="entry name" value="Znf_RING/FYVE/PHD"/>
</dbReference>
<dbReference type="InterPro" id="IPR001293">
    <property type="entry name" value="Znf_TRAF"/>
</dbReference>
<feature type="coiled-coil region" evidence="8">
    <location>
        <begin position="248"/>
        <end position="324"/>
    </location>
</feature>
<dbReference type="EnsemblMetazoa" id="CLYHEMT001942.3">
    <property type="protein sequence ID" value="CLYHEMP001942.3"/>
    <property type="gene ID" value="CLYHEMG001942"/>
</dbReference>
<dbReference type="PROSITE" id="PS00518">
    <property type="entry name" value="ZF_RING_1"/>
    <property type="match status" value="1"/>
</dbReference>
<dbReference type="PROSITE" id="PS50089">
    <property type="entry name" value="ZF_RING_2"/>
    <property type="match status" value="1"/>
</dbReference>
<evidence type="ECO:0000256" key="2">
    <source>
        <dbReference type="ARBA" id="ARBA00022490"/>
    </source>
</evidence>
<dbReference type="GO" id="GO:0031625">
    <property type="term" value="F:ubiquitin protein ligase binding"/>
    <property type="evidence" value="ECO:0007669"/>
    <property type="project" value="TreeGrafter"/>
</dbReference>
<sequence length="497" mass="57602">MAACKPEDYGFDVTFIWEDEKSEISQTTEENSVQNAKEINRDDITCAICLLVLREPVQAVKCGHRFCEKCIGEFHLQNPGKCPKDWQEIQVFPDVGKKREILSLKIRCPNFVDGCTWQNELREKEVHLKTCGFVTVPCELDCGEFVLRKNITNHVDTVCPMISSCEYKDSGCYFKGTKLQLDNHMAQSANMHLSFEMKSGIFKMKKEFDQKLTAKDFEAQQMENEFTEQLKMRDNEIGKVRVKLDGDLKVKDKMIQALAERLKIAEEKLKGVDEMEIKVQMNQTAIKSLEKKLLTKLKTTDESLFDLKEEFMLTKQEVEKVKERHQKDDLFKAPARGFAVKEELNSTICPPSLCNYTWTIEKFKENFDAPKWSFYNSPMFFTKHGYKGCISSRFPLTIQDNKNTYVSVFFRNEEGPHDDTLEWPMPWKSLIFTLIFNGVEIAQTVRRSKDEGGRWKDSFERPVGYCAYRLGNPSAFEHGLFKNITMNDSVAIRFGMN</sequence>
<keyword evidence="5 7" id="KW-0863">Zinc-finger</keyword>
<evidence type="ECO:0000313" key="12">
    <source>
        <dbReference type="Proteomes" id="UP000594262"/>
    </source>
</evidence>
<organism evidence="11 12">
    <name type="scientific">Clytia hemisphaerica</name>
    <dbReference type="NCBI Taxonomy" id="252671"/>
    <lineage>
        <taxon>Eukaryota</taxon>
        <taxon>Metazoa</taxon>
        <taxon>Cnidaria</taxon>
        <taxon>Hydrozoa</taxon>
        <taxon>Hydroidolina</taxon>
        <taxon>Leptothecata</taxon>
        <taxon>Obeliida</taxon>
        <taxon>Clytiidae</taxon>
        <taxon>Clytia</taxon>
    </lineage>
</organism>
<dbReference type="SUPFAM" id="SSF57850">
    <property type="entry name" value="RING/U-box"/>
    <property type="match status" value="1"/>
</dbReference>
<dbReference type="OrthoDB" id="6105938at2759"/>
<dbReference type="GO" id="GO:0043122">
    <property type="term" value="P:regulation of canonical NF-kappaB signal transduction"/>
    <property type="evidence" value="ECO:0007669"/>
    <property type="project" value="TreeGrafter"/>
</dbReference>
<dbReference type="Proteomes" id="UP000594262">
    <property type="component" value="Unplaced"/>
</dbReference>
<name>A0A7M5WQH6_9CNID</name>
<dbReference type="Pfam" id="PF13923">
    <property type="entry name" value="zf-C3HC4_2"/>
    <property type="match status" value="1"/>
</dbReference>
<proteinExistence type="predicted"/>
<reference evidence="11" key="1">
    <citation type="submission" date="2021-01" db="UniProtKB">
        <authorList>
            <consortium name="EnsemblMetazoa"/>
        </authorList>
    </citation>
    <scope>IDENTIFICATION</scope>
</reference>